<dbReference type="EMBL" id="SDEE01000075">
    <property type="protein sequence ID" value="RXW22339.1"/>
    <property type="molecule type" value="Genomic_DNA"/>
</dbReference>
<feature type="region of interest" description="Disordered" evidence="1">
    <location>
        <begin position="1009"/>
        <end position="1039"/>
    </location>
</feature>
<feature type="region of interest" description="Disordered" evidence="1">
    <location>
        <begin position="1"/>
        <end position="205"/>
    </location>
</feature>
<evidence type="ECO:0000313" key="2">
    <source>
        <dbReference type="EMBL" id="RXW22339.1"/>
    </source>
</evidence>
<feature type="compositionally biased region" description="Polar residues" evidence="1">
    <location>
        <begin position="1027"/>
        <end position="1039"/>
    </location>
</feature>
<feature type="compositionally biased region" description="Basic and acidic residues" evidence="1">
    <location>
        <begin position="767"/>
        <end position="776"/>
    </location>
</feature>
<feature type="region of interest" description="Disordered" evidence="1">
    <location>
        <begin position="895"/>
        <end position="966"/>
    </location>
</feature>
<feature type="region of interest" description="Disordered" evidence="1">
    <location>
        <begin position="732"/>
        <end position="823"/>
    </location>
</feature>
<organism evidence="2 3">
    <name type="scientific">Candolleomyces aberdarensis</name>
    <dbReference type="NCBI Taxonomy" id="2316362"/>
    <lineage>
        <taxon>Eukaryota</taxon>
        <taxon>Fungi</taxon>
        <taxon>Dikarya</taxon>
        <taxon>Basidiomycota</taxon>
        <taxon>Agaricomycotina</taxon>
        <taxon>Agaricomycetes</taxon>
        <taxon>Agaricomycetidae</taxon>
        <taxon>Agaricales</taxon>
        <taxon>Agaricineae</taxon>
        <taxon>Psathyrellaceae</taxon>
        <taxon>Candolleomyces</taxon>
    </lineage>
</organism>
<feature type="region of interest" description="Disordered" evidence="1">
    <location>
        <begin position="290"/>
        <end position="548"/>
    </location>
</feature>
<dbReference type="OrthoDB" id="3067891at2759"/>
<reference evidence="2 3" key="1">
    <citation type="submission" date="2019-01" db="EMBL/GenBank/DDBJ databases">
        <title>Draft genome sequence of Psathyrella aberdarensis IHI B618.</title>
        <authorList>
            <person name="Buettner E."/>
            <person name="Kellner H."/>
        </authorList>
    </citation>
    <scope>NUCLEOTIDE SEQUENCE [LARGE SCALE GENOMIC DNA]</scope>
    <source>
        <strain evidence="2 3">IHI B618</strain>
    </source>
</reference>
<feature type="region of interest" description="Disordered" evidence="1">
    <location>
        <begin position="219"/>
        <end position="238"/>
    </location>
</feature>
<feature type="compositionally biased region" description="Basic residues" evidence="1">
    <location>
        <begin position="940"/>
        <end position="949"/>
    </location>
</feature>
<feature type="compositionally biased region" description="Basic and acidic residues" evidence="1">
    <location>
        <begin position="453"/>
        <end position="465"/>
    </location>
</feature>
<sequence>MSEDGDESMASDHESSPGHATATIPPESSRSSGMDRYSEIAEPAQMMAGQGGSAQACRTAFNSKTVPNALKTGHGEGNCDLGRRMEDSDGEMVDRSQATENDQIDEDTKGEGGEEEREGGDEEDEGDTDTDADVDTRNGGSVAEREIVDVDEGERGDEEGAEIVMRASSKSLSPIQSDEGEREDEEKAEIVMRTSLNSRSPIRSEAEVEVHENLAQRVAVHKQESGGEVTGVKEDEEEAEIVMRANSLSPIQSEADVDIHENLAQRVTIHGEESDEAMEAEIVMRTHSLSPTHDRHSDFDIKDHGNSVQKTHREMVSRQASTNILSNEGRSHAILRRNEDSTGSVMREGSDGEMVSGQASTNVVSDDEREDSTGSVVRENSDREMVSRQALPDVLSEDGFDDKLQADEASMGSVAQEGSDREMVSRQASTDILSDDGRSNRDDEDLMGSAVRDNSDREMVSRRASPDILSEDGFDDKLQADEASMGSVAQEGSDREMVSRQASTDILSDDGRSNRDDEDLMGSAVWDNSDREMVSRRASPDILSEDGFDDKLQADEASMGSVAQEGSDREMVSRQASTNILSDDGRISSEASANILSDNGRSDATLRHDEDSAGSVMQENSIGSVVKEALGEEMFSSQPSTDVLSANGHDIEVPDVQTEDSCDSEMISRSSSMGRVLSDDGRMSSLLPPASNTPSTIPNNQISGHLSDLSDGDGDSGDEAIVSQALVGMNRTADVSDDDGHPHPHSRNQASGDNLRHDNLDDEPEQTDGKDIRSIDDVEMEMEDVSTLSRRSEVEMDLKSSSLDPILSGRGDSDSAVEMDGGGVEDLESDKEMVDAGSSLDLVLSDRGSDDSPIANPHLRYLMRRVAEGSLGEVVCRTESVCNILTDYDADDEDWEADVGTSSRQGHDNTGDYDMASPTPTATPSRSLSPVAPARSDTRSRRKWKKRTPARMSVRPPSPEGMQHYSDDSDVMVVEDHEGSDRTIEMSDGDGSENEHAAVFVPWSPRSEVLSDHDRSETISEMDENSGSEPEGMSSNNLRLDSKIKRMCRELESRPGPVDRQDLSRALQVIYVVPPPALGRAAPASSQAGPSRNRRTLQGSGDLDNDEDESPSALRRSGRSQKTKKPANIRKERDPERNALAKEVRGYAEVLMGREGNHVGVAPIISVRAARCTEFAEGGRFELGPTVERFELFLDFDSLTSTKVRKHCNQWNKRAADVFAEAFVAAYPAHQARAALVRECFIAHLRQLHNHFNIYNASRAADEARLRTQKKANKEQLRRSRCQRRIETLDSFPQSRVMAKLAKFAKDKLDWKCCSGEDTDDEGEDAITSLPWRAPGIRNFMQTIDRLYLALRFPLNAQASHGNFPKARYNPLSLNPPRQMKDDPYRCDVVPGLPVNFYNPAWLNSLGPMERATVNPADPISLSIPKNVTR</sequence>
<comment type="caution">
    <text evidence="2">The sequence shown here is derived from an EMBL/GenBank/DDBJ whole genome shotgun (WGS) entry which is preliminary data.</text>
</comment>
<feature type="compositionally biased region" description="Basic and acidic residues" evidence="1">
    <location>
        <begin position="1009"/>
        <end position="1018"/>
    </location>
</feature>
<dbReference type="Proteomes" id="UP000290288">
    <property type="component" value="Unassembled WGS sequence"/>
</dbReference>
<name>A0A4Q2DQD1_9AGAR</name>
<feature type="compositionally biased region" description="Basic and acidic residues" evidence="1">
    <location>
        <begin position="1129"/>
        <end position="1138"/>
    </location>
</feature>
<feature type="compositionally biased region" description="Acidic residues" evidence="1">
    <location>
        <begin position="149"/>
        <end position="161"/>
    </location>
</feature>
<gene>
    <name evidence="2" type="ORF">EST38_g3508</name>
</gene>
<feature type="compositionally biased region" description="Polar residues" evidence="1">
    <location>
        <begin position="690"/>
        <end position="702"/>
    </location>
</feature>
<evidence type="ECO:0000313" key="3">
    <source>
        <dbReference type="Proteomes" id="UP000290288"/>
    </source>
</evidence>
<feature type="region of interest" description="Disordered" evidence="1">
    <location>
        <begin position="1078"/>
        <end position="1138"/>
    </location>
</feature>
<feature type="compositionally biased region" description="Basic and acidic residues" evidence="1">
    <location>
        <begin position="292"/>
        <end position="316"/>
    </location>
</feature>
<feature type="compositionally biased region" description="Polar residues" evidence="1">
    <location>
        <begin position="918"/>
        <end position="928"/>
    </location>
</feature>
<proteinExistence type="predicted"/>
<accession>A0A4Q2DQD1</accession>
<evidence type="ECO:0000256" key="1">
    <source>
        <dbReference type="SAM" id="MobiDB-lite"/>
    </source>
</evidence>
<feature type="compositionally biased region" description="Basic and acidic residues" evidence="1">
    <location>
        <begin position="528"/>
        <end position="539"/>
    </location>
</feature>
<keyword evidence="3" id="KW-1185">Reference proteome</keyword>
<feature type="compositionally biased region" description="Basic residues" evidence="1">
    <location>
        <begin position="1116"/>
        <end position="1128"/>
    </location>
</feature>
<feature type="compositionally biased region" description="Acidic residues" evidence="1">
    <location>
        <begin position="113"/>
        <end position="133"/>
    </location>
</feature>
<feature type="compositionally biased region" description="Polar residues" evidence="1">
    <location>
        <begin position="318"/>
        <end position="328"/>
    </location>
</feature>
<protein>
    <submittedName>
        <fullName evidence="2">Uncharacterized protein</fullName>
    </submittedName>
</protein>
<feature type="compositionally biased region" description="Acidic residues" evidence="1">
    <location>
        <begin position="178"/>
        <end position="187"/>
    </location>
</feature>
<feature type="region of interest" description="Disordered" evidence="1">
    <location>
        <begin position="652"/>
        <end position="718"/>
    </location>
</feature>